<accession>A0AA38Q960</accession>
<keyword evidence="1" id="KW-1133">Transmembrane helix</keyword>
<keyword evidence="1" id="KW-0812">Transmembrane</keyword>
<dbReference type="InterPro" id="IPR011009">
    <property type="entry name" value="Kinase-like_dom_sf"/>
</dbReference>
<proteinExistence type="predicted"/>
<dbReference type="EMBL" id="MU801894">
    <property type="protein sequence ID" value="KAJ3989928.1"/>
    <property type="molecule type" value="Genomic_DNA"/>
</dbReference>
<feature type="transmembrane region" description="Helical" evidence="1">
    <location>
        <begin position="58"/>
        <end position="78"/>
    </location>
</feature>
<keyword evidence="1" id="KW-0472">Membrane</keyword>
<name>A0AA38Q960_9AGAR</name>
<dbReference type="Proteomes" id="UP001163850">
    <property type="component" value="Unassembled WGS sequence"/>
</dbReference>
<reference evidence="2" key="1">
    <citation type="submission" date="2022-08" db="EMBL/GenBank/DDBJ databases">
        <authorList>
            <consortium name="DOE Joint Genome Institute"/>
            <person name="Min B."/>
            <person name="Riley R."/>
            <person name="Sierra-Patev S."/>
            <person name="Naranjo-Ortiz M."/>
            <person name="Looney B."/>
            <person name="Konkel Z."/>
            <person name="Slot J.C."/>
            <person name="Sakamoto Y."/>
            <person name="Steenwyk J.L."/>
            <person name="Rokas A."/>
            <person name="Carro J."/>
            <person name="Camarero S."/>
            <person name="Ferreira P."/>
            <person name="Molpeceres G."/>
            <person name="Ruiz-Duenas F.J."/>
            <person name="Serrano A."/>
            <person name="Henrissat B."/>
            <person name="Drula E."/>
            <person name="Hughes K.W."/>
            <person name="Mata J.L."/>
            <person name="Ishikawa N.K."/>
            <person name="Vargas-Isla R."/>
            <person name="Ushijima S."/>
            <person name="Smith C.A."/>
            <person name="Ahrendt S."/>
            <person name="Andreopoulos W."/>
            <person name="He G."/>
            <person name="Labutti K."/>
            <person name="Lipzen A."/>
            <person name="Ng V."/>
            <person name="Sandor L."/>
            <person name="Barry K."/>
            <person name="Martinez A.T."/>
            <person name="Xiao Y."/>
            <person name="Gibbons J.G."/>
            <person name="Terashima K."/>
            <person name="Hibbett D.S."/>
            <person name="Grigoriev I.V."/>
        </authorList>
    </citation>
    <scope>NUCLEOTIDE SEQUENCE</scope>
    <source>
        <strain evidence="2">TFB7829</strain>
    </source>
</reference>
<comment type="caution">
    <text evidence="2">The sequence shown here is derived from an EMBL/GenBank/DDBJ whole genome shotgun (WGS) entry which is preliminary data.</text>
</comment>
<sequence>MYLRWATCPCTIRWRNHENLNLYSPLFFSLRWSKRNLPKTFYHHFILLFTMHTQKRSLLLLFVTMIFMVIRIDAAPTLDRSGWTREQLLGQDLDESGRNPSWILDFYGSDKYLKQGDKLVFKKPLTNAVIGPRISHEGLYNKGIYALNADYKDSIPESEMHLKSDVIVKVMEGTDNNALGEVRALKDVGLYIDSGLVTIDKREEPVILMKKVPGVSLQETVQFRDASSKEEVDAWIAQMEPHVQQLVASWALSDHRLLHADLNLCNIHIGGKRTQQGISFDEPITEVNLLDFGYPGIFKVSETVTKEQVQTWFKAQWKSRTYKSPKLCRIL</sequence>
<protein>
    <recommendedName>
        <fullName evidence="4">Protein kinase domain-containing protein</fullName>
    </recommendedName>
</protein>
<organism evidence="2 3">
    <name type="scientific">Lentinula detonsa</name>
    <dbReference type="NCBI Taxonomy" id="2804962"/>
    <lineage>
        <taxon>Eukaryota</taxon>
        <taxon>Fungi</taxon>
        <taxon>Dikarya</taxon>
        <taxon>Basidiomycota</taxon>
        <taxon>Agaricomycotina</taxon>
        <taxon>Agaricomycetes</taxon>
        <taxon>Agaricomycetidae</taxon>
        <taxon>Agaricales</taxon>
        <taxon>Marasmiineae</taxon>
        <taxon>Omphalotaceae</taxon>
        <taxon>Lentinula</taxon>
    </lineage>
</organism>
<dbReference type="AlphaFoldDB" id="A0AA38Q960"/>
<evidence type="ECO:0008006" key="4">
    <source>
        <dbReference type="Google" id="ProtNLM"/>
    </source>
</evidence>
<evidence type="ECO:0000313" key="3">
    <source>
        <dbReference type="Proteomes" id="UP001163850"/>
    </source>
</evidence>
<evidence type="ECO:0000256" key="1">
    <source>
        <dbReference type="SAM" id="Phobius"/>
    </source>
</evidence>
<dbReference type="SUPFAM" id="SSF56112">
    <property type="entry name" value="Protein kinase-like (PK-like)"/>
    <property type="match status" value="1"/>
</dbReference>
<gene>
    <name evidence="2" type="ORF">F5890DRAFT_1483564</name>
</gene>
<evidence type="ECO:0000313" key="2">
    <source>
        <dbReference type="EMBL" id="KAJ3989928.1"/>
    </source>
</evidence>